<sequence length="48" mass="5790">RKMYDTIEDVDAIKQRLIVAGKQVYDDGKSIYYVDYSGRPVRMKRERY</sequence>
<comment type="caution">
    <text evidence="1">The sequence shown here is derived from an EMBL/GenBank/DDBJ whole genome shotgun (WGS) entry which is preliminary data.</text>
</comment>
<feature type="non-terminal residue" evidence="1">
    <location>
        <position position="1"/>
    </location>
</feature>
<evidence type="ECO:0000313" key="1">
    <source>
        <dbReference type="EMBL" id="KKL62562.1"/>
    </source>
</evidence>
<reference evidence="1" key="1">
    <citation type="journal article" date="2015" name="Nature">
        <title>Complex archaea that bridge the gap between prokaryotes and eukaryotes.</title>
        <authorList>
            <person name="Spang A."/>
            <person name="Saw J.H."/>
            <person name="Jorgensen S.L."/>
            <person name="Zaremba-Niedzwiedzka K."/>
            <person name="Martijn J."/>
            <person name="Lind A.E."/>
            <person name="van Eijk R."/>
            <person name="Schleper C."/>
            <person name="Guy L."/>
            <person name="Ettema T.J."/>
        </authorList>
    </citation>
    <scope>NUCLEOTIDE SEQUENCE</scope>
</reference>
<accession>A0A0F9GH87</accession>
<protein>
    <submittedName>
        <fullName evidence="1">Uncharacterized protein</fullName>
    </submittedName>
</protein>
<proteinExistence type="predicted"/>
<dbReference type="AlphaFoldDB" id="A0A0F9GH87"/>
<dbReference type="EMBL" id="LAZR01028452">
    <property type="protein sequence ID" value="KKL62562.1"/>
    <property type="molecule type" value="Genomic_DNA"/>
</dbReference>
<gene>
    <name evidence="1" type="ORF">LCGC14_2183990</name>
</gene>
<organism evidence="1">
    <name type="scientific">marine sediment metagenome</name>
    <dbReference type="NCBI Taxonomy" id="412755"/>
    <lineage>
        <taxon>unclassified sequences</taxon>
        <taxon>metagenomes</taxon>
        <taxon>ecological metagenomes</taxon>
    </lineage>
</organism>
<name>A0A0F9GH87_9ZZZZ</name>